<evidence type="ECO:0000256" key="3">
    <source>
        <dbReference type="ARBA" id="ARBA00022723"/>
    </source>
</evidence>
<evidence type="ECO:0000256" key="4">
    <source>
        <dbReference type="ARBA" id="ARBA00022982"/>
    </source>
</evidence>
<proteinExistence type="predicted"/>
<feature type="transmembrane region" description="Helical" evidence="7">
    <location>
        <begin position="105"/>
        <end position="126"/>
    </location>
</feature>
<dbReference type="InterPro" id="IPR017900">
    <property type="entry name" value="4Fe4S_Fe_S_CS"/>
</dbReference>
<keyword evidence="7" id="KW-0472">Membrane</keyword>
<organism evidence="9 10">
    <name type="scientific">Bacteroides xylanisolvens</name>
    <dbReference type="NCBI Taxonomy" id="371601"/>
    <lineage>
        <taxon>Bacteria</taxon>
        <taxon>Pseudomonadati</taxon>
        <taxon>Bacteroidota</taxon>
        <taxon>Bacteroidia</taxon>
        <taxon>Bacteroidales</taxon>
        <taxon>Bacteroidaceae</taxon>
        <taxon>Bacteroides</taxon>
    </lineage>
</organism>
<name>A0A1Y4VMV5_9BACE</name>
<dbReference type="GO" id="GO:0046872">
    <property type="term" value="F:metal ion binding"/>
    <property type="evidence" value="ECO:0007669"/>
    <property type="project" value="UniProtKB-KW"/>
</dbReference>
<keyword evidence="7" id="KW-1133">Transmembrane helix</keyword>
<protein>
    <submittedName>
        <fullName evidence="9">Hydroxyacid dehydrogenase</fullName>
    </submittedName>
</protein>
<keyword evidence="3" id="KW-0479">Metal-binding</keyword>
<dbReference type="RefSeq" id="WP_087318095.1">
    <property type="nucleotide sequence ID" value="NZ_JAHOJA010000037.1"/>
</dbReference>
<dbReference type="Gene3D" id="3.30.70.20">
    <property type="match status" value="3"/>
</dbReference>
<sequence length="515" mass="56740">MLRRLRIGISALLFVLISFFFLDFAEILPNSFHRLAHLQFVPAVLSLSIGILLFLTVLTLLFGRVYCSTICPMGILQDVIARISKSIGKKKKRYSYSPAKNKSRWGILGLTVIGFLCGFTFIVGLLDPYSAYGRVVVHIFKPIYMLGNNLLESVFSKFDNYTFYQVDTSVLSISSLLIAVITLAVIFVMAWKHGRTWCNTVCPVGTILGLLSRFSLFKVRIDTAKCNGCGLCATKCKASCINSKEHAIDYSRCVDCFDCLGACKQKALVYNPSLKKQQANVEAPVPSSPDTDSSKRRFLVAGLVTAGAAPKLLSQAKESVARLEGKKAYKKENPITPPGSISREHFQQQCTSCHLCVSKCPSHVLQPAFMEYGLAGIMQPTVSFEKGFCNFDCTVCGDVCPNGAILPISVEQKHLTQMGYVVFIEENCIVYTDGTSCGACSEHCPTQAVAMVPYKDGLTIPHVNKEICVGCGGCEYVCPARPFRAIYIEGNPVQKEAKPFKENEEHKVEIDDFGF</sequence>
<dbReference type="CDD" id="cd16373">
    <property type="entry name" value="DMSOR_beta_like"/>
    <property type="match status" value="1"/>
</dbReference>
<feature type="domain" description="4Fe-4S ferredoxin-type" evidence="8">
    <location>
        <begin position="217"/>
        <end position="246"/>
    </location>
</feature>
<dbReference type="PROSITE" id="PS00198">
    <property type="entry name" value="4FE4S_FER_1"/>
    <property type="match status" value="2"/>
</dbReference>
<keyword evidence="6" id="KW-0411">Iron-sulfur</keyword>
<feature type="transmembrane region" description="Helical" evidence="7">
    <location>
        <begin position="7"/>
        <end position="28"/>
    </location>
</feature>
<keyword evidence="1" id="KW-0813">Transport</keyword>
<dbReference type="InterPro" id="IPR051684">
    <property type="entry name" value="Electron_Trans/Redox"/>
</dbReference>
<keyword evidence="2" id="KW-0004">4Fe-4S</keyword>
<dbReference type="InterPro" id="IPR017896">
    <property type="entry name" value="4Fe4S_Fe-S-bd"/>
</dbReference>
<reference evidence="10" key="1">
    <citation type="submission" date="2017-04" db="EMBL/GenBank/DDBJ databases">
        <title>Function of individual gut microbiota members based on whole genome sequencing of pure cultures obtained from chicken caecum.</title>
        <authorList>
            <person name="Medvecky M."/>
            <person name="Cejkova D."/>
            <person name="Polansky O."/>
            <person name="Karasova D."/>
            <person name="Kubasova T."/>
            <person name="Cizek A."/>
            <person name="Rychlik I."/>
        </authorList>
    </citation>
    <scope>NUCLEOTIDE SEQUENCE [LARGE SCALE GENOMIC DNA]</scope>
    <source>
        <strain evidence="10">An109</strain>
    </source>
</reference>
<keyword evidence="5" id="KW-0408">Iron</keyword>
<dbReference type="PROSITE" id="PS51379">
    <property type="entry name" value="4FE4S_FER_2"/>
    <property type="match status" value="6"/>
</dbReference>
<feature type="domain" description="4Fe-4S ferredoxin-type" evidence="8">
    <location>
        <begin position="459"/>
        <end position="491"/>
    </location>
</feature>
<dbReference type="PANTHER" id="PTHR30176:SF3">
    <property type="entry name" value="FERREDOXIN-TYPE PROTEIN NAPH"/>
    <property type="match status" value="1"/>
</dbReference>
<dbReference type="Proteomes" id="UP000196036">
    <property type="component" value="Unassembled WGS sequence"/>
</dbReference>
<feature type="domain" description="4Fe-4S ferredoxin-type" evidence="8">
    <location>
        <begin position="248"/>
        <end position="273"/>
    </location>
</feature>
<dbReference type="FunFam" id="3.30.70.20:FF:000057">
    <property type="entry name" value="Ferredoxin-type protein NapF"/>
    <property type="match status" value="1"/>
</dbReference>
<evidence type="ECO:0000256" key="5">
    <source>
        <dbReference type="ARBA" id="ARBA00023004"/>
    </source>
</evidence>
<keyword evidence="4" id="KW-0249">Electron transport</keyword>
<dbReference type="Pfam" id="PF12801">
    <property type="entry name" value="Fer4_5"/>
    <property type="match status" value="2"/>
</dbReference>
<dbReference type="Pfam" id="PF12838">
    <property type="entry name" value="Fer4_7"/>
    <property type="match status" value="1"/>
</dbReference>
<comment type="caution">
    <text evidence="9">The sequence shown here is derived from an EMBL/GenBank/DDBJ whole genome shotgun (WGS) entry which is preliminary data.</text>
</comment>
<dbReference type="FunFam" id="3.30.70.20:FF:000046">
    <property type="entry name" value="Periplasmic [Fe] hydrogenase large subunit"/>
    <property type="match status" value="1"/>
</dbReference>
<dbReference type="PANTHER" id="PTHR30176">
    <property type="entry name" value="FERREDOXIN-TYPE PROTEIN NAPH"/>
    <property type="match status" value="1"/>
</dbReference>
<accession>A0A1Y4VMV5</accession>
<evidence type="ECO:0000313" key="10">
    <source>
        <dbReference type="Proteomes" id="UP000196036"/>
    </source>
</evidence>
<evidence type="ECO:0000256" key="2">
    <source>
        <dbReference type="ARBA" id="ARBA00022485"/>
    </source>
</evidence>
<evidence type="ECO:0000256" key="7">
    <source>
        <dbReference type="SAM" id="Phobius"/>
    </source>
</evidence>
<keyword evidence="7" id="KW-0812">Transmembrane</keyword>
<feature type="domain" description="4Fe-4S ferredoxin-type" evidence="8">
    <location>
        <begin position="419"/>
        <end position="454"/>
    </location>
</feature>
<dbReference type="GO" id="GO:0005886">
    <property type="term" value="C:plasma membrane"/>
    <property type="evidence" value="ECO:0007669"/>
    <property type="project" value="TreeGrafter"/>
</dbReference>
<evidence type="ECO:0000256" key="1">
    <source>
        <dbReference type="ARBA" id="ARBA00022448"/>
    </source>
</evidence>
<feature type="domain" description="4Fe-4S ferredoxin-type" evidence="8">
    <location>
        <begin position="378"/>
        <end position="411"/>
    </location>
</feature>
<feature type="transmembrane region" description="Helical" evidence="7">
    <location>
        <begin position="197"/>
        <end position="216"/>
    </location>
</feature>
<feature type="transmembrane region" description="Helical" evidence="7">
    <location>
        <begin position="40"/>
        <end position="63"/>
    </location>
</feature>
<feature type="transmembrane region" description="Helical" evidence="7">
    <location>
        <begin position="170"/>
        <end position="190"/>
    </location>
</feature>
<evidence type="ECO:0000256" key="6">
    <source>
        <dbReference type="ARBA" id="ARBA00023014"/>
    </source>
</evidence>
<gene>
    <name evidence="9" type="ORF">B5E52_09030</name>
</gene>
<evidence type="ECO:0000313" key="9">
    <source>
        <dbReference type="EMBL" id="OUQ70535.1"/>
    </source>
</evidence>
<dbReference type="EMBL" id="NFLW01000014">
    <property type="protein sequence ID" value="OUQ70535.1"/>
    <property type="molecule type" value="Genomic_DNA"/>
</dbReference>
<dbReference type="GO" id="GO:0051539">
    <property type="term" value="F:4 iron, 4 sulfur cluster binding"/>
    <property type="evidence" value="ECO:0007669"/>
    <property type="project" value="UniProtKB-KW"/>
</dbReference>
<dbReference type="AlphaFoldDB" id="A0A1Y4VMV5"/>
<feature type="domain" description="4Fe-4S ferredoxin-type" evidence="8">
    <location>
        <begin position="341"/>
        <end position="370"/>
    </location>
</feature>
<dbReference type="SUPFAM" id="SSF54862">
    <property type="entry name" value="4Fe-4S ferredoxins"/>
    <property type="match status" value="2"/>
</dbReference>
<evidence type="ECO:0000259" key="8">
    <source>
        <dbReference type="PROSITE" id="PS51379"/>
    </source>
</evidence>